<keyword evidence="2" id="KW-1185">Reference proteome</keyword>
<accession>A0A7J7KBI6</accession>
<comment type="caution">
    <text evidence="1">The sequence shown here is derived from an EMBL/GenBank/DDBJ whole genome shotgun (WGS) entry which is preliminary data.</text>
</comment>
<evidence type="ECO:0000313" key="2">
    <source>
        <dbReference type="Proteomes" id="UP000593567"/>
    </source>
</evidence>
<proteinExistence type="predicted"/>
<protein>
    <submittedName>
        <fullName evidence="1">Uncharacterized protein</fullName>
    </submittedName>
</protein>
<reference evidence="1" key="1">
    <citation type="submission" date="2020-06" db="EMBL/GenBank/DDBJ databases">
        <title>Draft genome of Bugula neritina, a colonial animal packing powerful symbionts and potential medicines.</title>
        <authorList>
            <person name="Rayko M."/>
        </authorList>
    </citation>
    <scope>NUCLEOTIDE SEQUENCE [LARGE SCALE GENOMIC DNA]</scope>
    <source>
        <strain evidence="1">Kwan_BN1</strain>
    </source>
</reference>
<sequence length="75" mass="8812">MFVIFIAAETINFTISFLKANLTMFLSCVFQLNLTYFSICLLNILFEVIAFILYEKITIITLKTLILFYLWTNLI</sequence>
<dbReference type="Proteomes" id="UP000593567">
    <property type="component" value="Unassembled WGS sequence"/>
</dbReference>
<gene>
    <name evidence="1" type="ORF">EB796_006713</name>
</gene>
<dbReference type="EMBL" id="VXIV02000957">
    <property type="protein sequence ID" value="KAF6034978.1"/>
    <property type="molecule type" value="Genomic_DNA"/>
</dbReference>
<name>A0A7J7KBI6_BUGNE</name>
<organism evidence="1 2">
    <name type="scientific">Bugula neritina</name>
    <name type="common">Brown bryozoan</name>
    <name type="synonym">Sertularia neritina</name>
    <dbReference type="NCBI Taxonomy" id="10212"/>
    <lineage>
        <taxon>Eukaryota</taxon>
        <taxon>Metazoa</taxon>
        <taxon>Spiralia</taxon>
        <taxon>Lophotrochozoa</taxon>
        <taxon>Bryozoa</taxon>
        <taxon>Gymnolaemata</taxon>
        <taxon>Cheilostomatida</taxon>
        <taxon>Flustrina</taxon>
        <taxon>Buguloidea</taxon>
        <taxon>Bugulidae</taxon>
        <taxon>Bugula</taxon>
    </lineage>
</organism>
<evidence type="ECO:0000313" key="1">
    <source>
        <dbReference type="EMBL" id="KAF6034978.1"/>
    </source>
</evidence>
<dbReference type="AlphaFoldDB" id="A0A7J7KBI6"/>